<feature type="region of interest" description="Disordered" evidence="1">
    <location>
        <begin position="172"/>
        <end position="241"/>
    </location>
</feature>
<reference evidence="2" key="1">
    <citation type="submission" date="2020-09" db="EMBL/GenBank/DDBJ databases">
        <title>Genome-Enabled Discovery of Anthraquinone Biosynthesis in Senna tora.</title>
        <authorList>
            <person name="Kang S.-H."/>
            <person name="Pandey R.P."/>
            <person name="Lee C.-M."/>
            <person name="Sim J.-S."/>
            <person name="Jeong J.-T."/>
            <person name="Choi B.-S."/>
            <person name="Jung M."/>
            <person name="Ginzburg D."/>
            <person name="Zhao K."/>
            <person name="Won S.Y."/>
            <person name="Oh T.-J."/>
            <person name="Yu Y."/>
            <person name="Kim N.-H."/>
            <person name="Lee O.R."/>
            <person name="Lee T.-H."/>
            <person name="Bashyal P."/>
            <person name="Kim T.-S."/>
            <person name="Lee W.-H."/>
            <person name="Kawkins C."/>
            <person name="Kim C.-K."/>
            <person name="Kim J.S."/>
            <person name="Ahn B.O."/>
            <person name="Rhee S.Y."/>
            <person name="Sohng J.K."/>
        </authorList>
    </citation>
    <scope>NUCLEOTIDE SEQUENCE</scope>
    <source>
        <tissue evidence="2">Leaf</tissue>
    </source>
</reference>
<organism evidence="2 3">
    <name type="scientific">Senna tora</name>
    <dbReference type="NCBI Taxonomy" id="362788"/>
    <lineage>
        <taxon>Eukaryota</taxon>
        <taxon>Viridiplantae</taxon>
        <taxon>Streptophyta</taxon>
        <taxon>Embryophyta</taxon>
        <taxon>Tracheophyta</taxon>
        <taxon>Spermatophyta</taxon>
        <taxon>Magnoliopsida</taxon>
        <taxon>eudicotyledons</taxon>
        <taxon>Gunneridae</taxon>
        <taxon>Pentapetalae</taxon>
        <taxon>rosids</taxon>
        <taxon>fabids</taxon>
        <taxon>Fabales</taxon>
        <taxon>Fabaceae</taxon>
        <taxon>Caesalpinioideae</taxon>
        <taxon>Cassia clade</taxon>
        <taxon>Senna</taxon>
    </lineage>
</organism>
<dbReference type="AlphaFoldDB" id="A0A834W6L6"/>
<proteinExistence type="predicted"/>
<evidence type="ECO:0000313" key="2">
    <source>
        <dbReference type="EMBL" id="KAF7811267.1"/>
    </source>
</evidence>
<dbReference type="EMBL" id="JAAIUW010000010">
    <property type="protein sequence ID" value="KAF7811267.1"/>
    <property type="molecule type" value="Genomic_DNA"/>
</dbReference>
<keyword evidence="3" id="KW-1185">Reference proteome</keyword>
<feature type="region of interest" description="Disordered" evidence="1">
    <location>
        <begin position="130"/>
        <end position="149"/>
    </location>
</feature>
<comment type="caution">
    <text evidence="2">The sequence shown here is derived from an EMBL/GenBank/DDBJ whole genome shotgun (WGS) entry which is preliminary data.</text>
</comment>
<accession>A0A834W6L6</accession>
<feature type="compositionally biased region" description="Basic and acidic residues" evidence="1">
    <location>
        <begin position="116"/>
        <end position="125"/>
    </location>
</feature>
<feature type="compositionally biased region" description="Low complexity" evidence="1">
    <location>
        <begin position="172"/>
        <end position="187"/>
    </location>
</feature>
<evidence type="ECO:0000256" key="1">
    <source>
        <dbReference type="SAM" id="MobiDB-lite"/>
    </source>
</evidence>
<gene>
    <name evidence="2" type="ORF">G2W53_032243</name>
</gene>
<feature type="compositionally biased region" description="Polar residues" evidence="1">
    <location>
        <begin position="195"/>
        <end position="218"/>
    </location>
</feature>
<protein>
    <submittedName>
        <fullName evidence="2">Uncharacterized protein</fullName>
    </submittedName>
</protein>
<dbReference type="OrthoDB" id="1621429at2759"/>
<sequence length="269" mass="29524">MAVELCSENCGVNSMSPRISFSHDFSQSDVIPVEQNPFRSKSSGLNSSFDFDVCVRESLEQESSSADELFSDGKMLPTEIKKKNKKNGPNSKQEDRAPHRPCPRGVRENASTSKKTKNDESLKESKQLVNDEVEEKQNPNHNHKSFWGFKRSSSCGSGGYGRSLCPLPLLSRSNSTGSSSSSTTPPSVKRMPFSNMKQNPQKHASTTRPNYLGPNSYQKPPLKKNHGGIGSYGSSNNGVRVTPVLNVPSASLFGFGSIFSNNRDKTKKK</sequence>
<evidence type="ECO:0000313" key="3">
    <source>
        <dbReference type="Proteomes" id="UP000634136"/>
    </source>
</evidence>
<name>A0A834W6L6_9FABA</name>
<dbReference type="PANTHER" id="PTHR36757">
    <property type="entry name" value="BNAANNG22500D PROTEIN"/>
    <property type="match status" value="1"/>
</dbReference>
<feature type="region of interest" description="Disordered" evidence="1">
    <location>
        <begin position="61"/>
        <end position="125"/>
    </location>
</feature>
<dbReference type="Proteomes" id="UP000634136">
    <property type="component" value="Unassembled WGS sequence"/>
</dbReference>
<dbReference type="PANTHER" id="PTHR36757:SF1">
    <property type="entry name" value="GENOME ASSEMBLY, CHROMOSOME: A04"/>
    <property type="match status" value="1"/>
</dbReference>